<dbReference type="Proteomes" id="UP000199208">
    <property type="component" value="Unassembled WGS sequence"/>
</dbReference>
<evidence type="ECO:0000313" key="1">
    <source>
        <dbReference type="EMBL" id="SCZ76378.1"/>
    </source>
</evidence>
<dbReference type="AlphaFoldDB" id="A0A1G5RR95"/>
<keyword evidence="2" id="KW-1185">Reference proteome</keyword>
<name>A0A1G5RR95_9FIRM</name>
<dbReference type="EMBL" id="FMWL01000001">
    <property type="protein sequence ID" value="SCZ76378.1"/>
    <property type="molecule type" value="Genomic_DNA"/>
</dbReference>
<organism evidence="1 2">
    <name type="scientific">Acidaminobacter hydrogenoformans DSM 2784</name>
    <dbReference type="NCBI Taxonomy" id="1120920"/>
    <lineage>
        <taxon>Bacteria</taxon>
        <taxon>Bacillati</taxon>
        <taxon>Bacillota</taxon>
        <taxon>Clostridia</taxon>
        <taxon>Peptostreptococcales</taxon>
        <taxon>Acidaminobacteraceae</taxon>
        <taxon>Acidaminobacter</taxon>
    </lineage>
</organism>
<proteinExistence type="predicted"/>
<sequence length="154" mass="16509">MEIKVNQKSRSKSGSVLKRLAALLMISIMVLGLSACKGDAAVPAAPEKMDISGEYQGTATITEAKSDALGEVTDMSFKIVQNDNGTATMTINDNTVEGTYDPKTGSFSMEHGFLWNLTFAPEEDTITAKGTMTTEETGEGFTQEVTLELERVGD</sequence>
<reference evidence="1 2" key="1">
    <citation type="submission" date="2016-10" db="EMBL/GenBank/DDBJ databases">
        <authorList>
            <person name="de Groot N.N."/>
        </authorList>
    </citation>
    <scope>NUCLEOTIDE SEQUENCE [LARGE SCALE GENOMIC DNA]</scope>
    <source>
        <strain evidence="1 2">DSM 2784</strain>
    </source>
</reference>
<protein>
    <submittedName>
        <fullName evidence="1">Uncharacterized protein</fullName>
    </submittedName>
</protein>
<dbReference type="RefSeq" id="WP_092589025.1">
    <property type="nucleotide sequence ID" value="NZ_FMWL01000001.1"/>
</dbReference>
<gene>
    <name evidence="1" type="ORF">SAMN03080599_00206</name>
</gene>
<evidence type="ECO:0000313" key="2">
    <source>
        <dbReference type="Proteomes" id="UP000199208"/>
    </source>
</evidence>
<accession>A0A1G5RR95</accession>